<dbReference type="PROSITE" id="PS51831">
    <property type="entry name" value="HD"/>
    <property type="match status" value="1"/>
</dbReference>
<dbReference type="Gene3D" id="3.30.70.2760">
    <property type="match status" value="1"/>
</dbReference>
<dbReference type="PANTHER" id="PTHR11373:SF4">
    <property type="entry name" value="DEOXYNUCLEOSIDE TRIPHOSPHATE TRIPHOSPHOHYDROLASE SAMHD1"/>
    <property type="match status" value="1"/>
</dbReference>
<protein>
    <recommendedName>
        <fullName evidence="2">HD domain-containing protein</fullName>
    </recommendedName>
</protein>
<dbReference type="Pfam" id="PF01966">
    <property type="entry name" value="HD"/>
    <property type="match status" value="1"/>
</dbReference>
<evidence type="ECO:0000259" key="2">
    <source>
        <dbReference type="PROSITE" id="PS51831"/>
    </source>
</evidence>
<name>A0A0C9V775_SPHS4</name>
<evidence type="ECO:0000256" key="1">
    <source>
        <dbReference type="SAM" id="MobiDB-lite"/>
    </source>
</evidence>
<dbReference type="Gene3D" id="1.10.3210.10">
    <property type="entry name" value="Hypothetical protein af1432"/>
    <property type="match status" value="1"/>
</dbReference>
<feature type="region of interest" description="Disordered" evidence="1">
    <location>
        <begin position="517"/>
        <end position="606"/>
    </location>
</feature>
<proteinExistence type="predicted"/>
<feature type="compositionally biased region" description="Polar residues" evidence="1">
    <location>
        <begin position="588"/>
        <end position="597"/>
    </location>
</feature>
<dbReference type="GO" id="GO:0006203">
    <property type="term" value="P:dGTP catabolic process"/>
    <property type="evidence" value="ECO:0007669"/>
    <property type="project" value="TreeGrafter"/>
</dbReference>
<dbReference type="GO" id="GO:0008832">
    <property type="term" value="F:dGTPase activity"/>
    <property type="evidence" value="ECO:0007669"/>
    <property type="project" value="TreeGrafter"/>
</dbReference>
<dbReference type="EMBL" id="KN837216">
    <property type="protein sequence ID" value="KIJ33206.1"/>
    <property type="molecule type" value="Genomic_DNA"/>
</dbReference>
<dbReference type="GO" id="GO:0005634">
    <property type="term" value="C:nucleus"/>
    <property type="evidence" value="ECO:0007669"/>
    <property type="project" value="TreeGrafter"/>
</dbReference>
<dbReference type="InterPro" id="IPR050135">
    <property type="entry name" value="dGTPase-like"/>
</dbReference>
<reference evidence="3 4" key="1">
    <citation type="submission" date="2014-06" db="EMBL/GenBank/DDBJ databases">
        <title>Evolutionary Origins and Diversification of the Mycorrhizal Mutualists.</title>
        <authorList>
            <consortium name="DOE Joint Genome Institute"/>
            <consortium name="Mycorrhizal Genomics Consortium"/>
            <person name="Kohler A."/>
            <person name="Kuo A."/>
            <person name="Nagy L.G."/>
            <person name="Floudas D."/>
            <person name="Copeland A."/>
            <person name="Barry K.W."/>
            <person name="Cichocki N."/>
            <person name="Veneault-Fourrey C."/>
            <person name="LaButti K."/>
            <person name="Lindquist E.A."/>
            <person name="Lipzen A."/>
            <person name="Lundell T."/>
            <person name="Morin E."/>
            <person name="Murat C."/>
            <person name="Riley R."/>
            <person name="Ohm R."/>
            <person name="Sun H."/>
            <person name="Tunlid A."/>
            <person name="Henrissat B."/>
            <person name="Grigoriev I.V."/>
            <person name="Hibbett D.S."/>
            <person name="Martin F."/>
        </authorList>
    </citation>
    <scope>NUCLEOTIDE SEQUENCE [LARGE SCALE GENOMIC DNA]</scope>
    <source>
        <strain evidence="3 4">SS14</strain>
    </source>
</reference>
<dbReference type="CDD" id="cd00077">
    <property type="entry name" value="HDc"/>
    <property type="match status" value="1"/>
</dbReference>
<dbReference type="OrthoDB" id="9991235at2759"/>
<evidence type="ECO:0000313" key="4">
    <source>
        <dbReference type="Proteomes" id="UP000054279"/>
    </source>
</evidence>
<dbReference type="PANTHER" id="PTHR11373">
    <property type="entry name" value="DEOXYNUCLEOSIDE TRIPHOSPHATE TRIPHOSPHOHYDROLASE"/>
    <property type="match status" value="1"/>
</dbReference>
<dbReference type="HOGENOM" id="CLU_026821_1_3_1"/>
<dbReference type="FunFam" id="1.10.3210.10:FF:000017">
    <property type="entry name" value="Deoxynucleoside triphosphate triphosphohydrolase SAMHD1"/>
    <property type="match status" value="1"/>
</dbReference>
<keyword evidence="4" id="KW-1185">Reference proteome</keyword>
<dbReference type="Proteomes" id="UP000054279">
    <property type="component" value="Unassembled WGS sequence"/>
</dbReference>
<evidence type="ECO:0000313" key="3">
    <source>
        <dbReference type="EMBL" id="KIJ33206.1"/>
    </source>
</evidence>
<accession>A0A0C9V775</accession>
<dbReference type="InterPro" id="IPR003607">
    <property type="entry name" value="HD/PDEase_dom"/>
</dbReference>
<dbReference type="Pfam" id="PF19276">
    <property type="entry name" value="HD_assoc_2"/>
    <property type="match status" value="1"/>
</dbReference>
<dbReference type="SMART" id="SM00471">
    <property type="entry name" value="HDc"/>
    <property type="match status" value="1"/>
</dbReference>
<sequence>MSSQTSVAEEDADVFDSVREIKCPVHGYIPLTKIITSIIDTPQFQRLRYLKQLGTSYYVWPGAAHNRFEHSLGVYYLASLMVKRLQQAQPSLNITDRDVRCVEIAALCHDLGHGPFSHVWDNIFIPTALPGSSWKHEDASEDMLDYLVEDNQIDLQPDEVNFIKDLIAGSKRHSINNEPSEKEFLFEIVANKRNGIDVDKFDYIARDTRAIGRGTVTDLERLIKSARVINGQICYSEKNAYTVLSLFQERFNLHKTIYTHKTAKAIEFMIVDALIRADPYLQISGRINNPKRYTHLTDDILLEIERSECEELQPSRDIIRRVRTRDLYKLVDKTLLPWEKRRLWEEKFTAARIVEIAKNLDIPEFNEPDVQALVTELKPDHFIVDLSTLHHGMGDQFPLDNCMFYGKYNPNEAFPARKREDLSHSLPNSFGEFWNRIYARDPRFVGVIQKAARALHEELMSPSLSSNLSTTPEAVQTPLIKPQSSFSSVASGSGILAAPFELQATSSSAALLATPAPQSEDSVTGKGNIPATPSVHNNFMTVPPHYSPSMKRKNPAARKLKSSMNEVETVPVRTTRSRKRAEEGGGESTASDTSVSLTRKRKKTTA</sequence>
<dbReference type="SUPFAM" id="SSF109604">
    <property type="entry name" value="HD-domain/PDEase-like"/>
    <property type="match status" value="1"/>
</dbReference>
<dbReference type="AlphaFoldDB" id="A0A0C9V775"/>
<organism evidence="3 4">
    <name type="scientific">Sphaerobolus stellatus (strain SS14)</name>
    <dbReference type="NCBI Taxonomy" id="990650"/>
    <lineage>
        <taxon>Eukaryota</taxon>
        <taxon>Fungi</taxon>
        <taxon>Dikarya</taxon>
        <taxon>Basidiomycota</taxon>
        <taxon>Agaricomycotina</taxon>
        <taxon>Agaricomycetes</taxon>
        <taxon>Phallomycetidae</taxon>
        <taxon>Geastrales</taxon>
        <taxon>Sphaerobolaceae</taxon>
        <taxon>Sphaerobolus</taxon>
    </lineage>
</organism>
<dbReference type="InterPro" id="IPR006674">
    <property type="entry name" value="HD_domain"/>
</dbReference>
<gene>
    <name evidence="3" type="ORF">M422DRAFT_35579</name>
</gene>
<feature type="domain" description="HD" evidence="2">
    <location>
        <begin position="67"/>
        <end position="204"/>
    </location>
</feature>
<dbReference type="InterPro" id="IPR045509">
    <property type="entry name" value="HD_assoc_2"/>
</dbReference>
<feature type="compositionally biased region" description="Basic residues" evidence="1">
    <location>
        <begin position="550"/>
        <end position="561"/>
    </location>
</feature>